<feature type="region of interest" description="Disordered" evidence="1">
    <location>
        <begin position="1"/>
        <end position="108"/>
    </location>
</feature>
<gene>
    <name evidence="2" type="ORF">HAZT_HAZT004293</name>
</gene>
<sequence>MSRPISTYRTHVPTHNTLRGTTSRLAHGSSGPIKPHGDAGPPQNPQLLTSNRAPTHGTSGPITTHGGPRPNSQSLRIHSFAQGPVSRGPSGPIEGTQVPTHKNPRLDHRPHSCVALRCLS</sequence>
<organism evidence="2">
    <name type="scientific">Hyalella azteca</name>
    <name type="common">Amphipod</name>
    <dbReference type="NCBI Taxonomy" id="294128"/>
    <lineage>
        <taxon>Eukaryota</taxon>
        <taxon>Metazoa</taxon>
        <taxon>Ecdysozoa</taxon>
        <taxon>Arthropoda</taxon>
        <taxon>Crustacea</taxon>
        <taxon>Multicrustacea</taxon>
        <taxon>Malacostraca</taxon>
        <taxon>Eumalacostraca</taxon>
        <taxon>Peracarida</taxon>
        <taxon>Amphipoda</taxon>
        <taxon>Senticaudata</taxon>
        <taxon>Talitrida</taxon>
        <taxon>Talitroidea</taxon>
        <taxon>Hyalellidae</taxon>
        <taxon>Hyalella</taxon>
    </lineage>
</organism>
<comment type="caution">
    <text evidence="2">The sequence shown here is derived from an EMBL/GenBank/DDBJ whole genome shotgun (WGS) entry which is preliminary data.</text>
</comment>
<name>A0A6A0H1Z6_HYAAZ</name>
<evidence type="ECO:0000256" key="1">
    <source>
        <dbReference type="SAM" id="MobiDB-lite"/>
    </source>
</evidence>
<dbReference type="Proteomes" id="UP000711488">
    <property type="component" value="Unassembled WGS sequence"/>
</dbReference>
<proteinExistence type="predicted"/>
<feature type="compositionally biased region" description="Polar residues" evidence="1">
    <location>
        <begin position="45"/>
        <end position="62"/>
    </location>
</feature>
<reference evidence="2" key="3">
    <citation type="submission" date="2019-06" db="EMBL/GenBank/DDBJ databases">
        <authorList>
            <person name="Poynton C."/>
            <person name="Hasenbein S."/>
            <person name="Benoit J.B."/>
            <person name="Sepulveda M.S."/>
            <person name="Poelchau M.F."/>
            <person name="Murali S.C."/>
            <person name="Chen S."/>
            <person name="Glastad K.M."/>
            <person name="Werren J.H."/>
            <person name="Vineis J.H."/>
            <person name="Bowen J.L."/>
            <person name="Friedrich M."/>
            <person name="Jones J."/>
            <person name="Robertson H.M."/>
            <person name="Feyereisen R."/>
            <person name="Mechler-Hickson A."/>
            <person name="Mathers N."/>
            <person name="Lee C.E."/>
            <person name="Colbourne J.K."/>
            <person name="Biales A."/>
            <person name="Johnston J.S."/>
            <person name="Wellborn G.A."/>
            <person name="Rosendale A.J."/>
            <person name="Cridge A.G."/>
            <person name="Munoz-Torres M.C."/>
            <person name="Bain P.A."/>
            <person name="Manny A.R."/>
            <person name="Major K.M."/>
            <person name="Lambert F.N."/>
            <person name="Vulpe C.D."/>
            <person name="Tuck P."/>
            <person name="Blalock B.J."/>
            <person name="Lin Y.-Y."/>
            <person name="Smith M.E."/>
            <person name="Ochoa-Acuna H."/>
            <person name="Chen M.-J.M."/>
            <person name="Childers C.P."/>
            <person name="Qu J."/>
            <person name="Dugan S."/>
            <person name="Lee S.L."/>
            <person name="Chao H."/>
            <person name="Dinh H."/>
            <person name="Han Y."/>
            <person name="Doddapaneni H."/>
            <person name="Worley K.C."/>
            <person name="Muzny D.M."/>
            <person name="Gibbs R.A."/>
            <person name="Richards S."/>
        </authorList>
    </citation>
    <scope>NUCLEOTIDE SEQUENCE</scope>
    <source>
        <strain evidence="2">HAZT.00-mixed</strain>
        <tissue evidence="2">Whole organism</tissue>
    </source>
</reference>
<dbReference type="EMBL" id="JQDR03008774">
    <property type="protein sequence ID" value="KAA0196637.1"/>
    <property type="molecule type" value="Genomic_DNA"/>
</dbReference>
<reference evidence="2" key="2">
    <citation type="journal article" date="2018" name="Environ. Sci. Technol.">
        <title>The Toxicogenome of Hyalella azteca: A Model for Sediment Ecotoxicology and Evolutionary Toxicology.</title>
        <authorList>
            <person name="Poynton H.C."/>
            <person name="Hasenbein S."/>
            <person name="Benoit J.B."/>
            <person name="Sepulveda M.S."/>
            <person name="Poelchau M.F."/>
            <person name="Hughes D.S.T."/>
            <person name="Murali S.C."/>
            <person name="Chen S."/>
            <person name="Glastad K.M."/>
            <person name="Goodisman M.A.D."/>
            <person name="Werren J.H."/>
            <person name="Vineis J.H."/>
            <person name="Bowen J.L."/>
            <person name="Friedrich M."/>
            <person name="Jones J."/>
            <person name="Robertson H.M."/>
            <person name="Feyereisen R."/>
            <person name="Mechler-Hickson A."/>
            <person name="Mathers N."/>
            <person name="Lee C.E."/>
            <person name="Colbourne J.K."/>
            <person name="Biales A."/>
            <person name="Johnston J.S."/>
            <person name="Wellborn G.A."/>
            <person name="Rosendale A.J."/>
            <person name="Cridge A.G."/>
            <person name="Munoz-Torres M.C."/>
            <person name="Bain P.A."/>
            <person name="Manny A.R."/>
            <person name="Major K.M."/>
            <person name="Lambert F.N."/>
            <person name="Vulpe C.D."/>
            <person name="Tuck P."/>
            <person name="Blalock B.J."/>
            <person name="Lin Y.Y."/>
            <person name="Smith M.E."/>
            <person name="Ochoa-Acuna H."/>
            <person name="Chen M.M."/>
            <person name="Childers C.P."/>
            <person name="Qu J."/>
            <person name="Dugan S."/>
            <person name="Lee S.L."/>
            <person name="Chao H."/>
            <person name="Dinh H."/>
            <person name="Han Y."/>
            <person name="Doddapaneni H."/>
            <person name="Worley K.C."/>
            <person name="Muzny D.M."/>
            <person name="Gibbs R.A."/>
            <person name="Richards S."/>
        </authorList>
    </citation>
    <scope>NUCLEOTIDE SEQUENCE</scope>
    <source>
        <strain evidence="2">HAZT.00-mixed</strain>
        <tissue evidence="2">Whole organism</tissue>
    </source>
</reference>
<accession>A0A6A0H1Z6</accession>
<protein>
    <submittedName>
        <fullName evidence="2">Uncharacterized protein</fullName>
    </submittedName>
</protein>
<reference evidence="2" key="1">
    <citation type="submission" date="2014-08" db="EMBL/GenBank/DDBJ databases">
        <authorList>
            <person name="Murali S."/>
            <person name="Richards S."/>
            <person name="Bandaranaike D."/>
            <person name="Bellair M."/>
            <person name="Blankenburg K."/>
            <person name="Chao H."/>
            <person name="Dinh H."/>
            <person name="Doddapaneni H."/>
            <person name="Dugan-Rocha S."/>
            <person name="Elkadiri S."/>
            <person name="Gnanaolivu R."/>
            <person name="Hughes D."/>
            <person name="Lee S."/>
            <person name="Li M."/>
            <person name="Ming W."/>
            <person name="Munidasa M."/>
            <person name="Muniz J."/>
            <person name="Nguyen L."/>
            <person name="Osuji N."/>
            <person name="Pu L.-L."/>
            <person name="Puazo M."/>
            <person name="Skinner E."/>
            <person name="Qu C."/>
            <person name="Quiroz J."/>
            <person name="Raj R."/>
            <person name="Weissenberger G."/>
            <person name="Xin Y."/>
            <person name="Zou X."/>
            <person name="Han Y."/>
            <person name="Worley K."/>
            <person name="Muzny D."/>
            <person name="Gibbs R."/>
        </authorList>
    </citation>
    <scope>NUCLEOTIDE SEQUENCE</scope>
    <source>
        <strain evidence="2">HAZT.00-mixed</strain>
        <tissue evidence="2">Whole organism</tissue>
    </source>
</reference>
<feature type="compositionally biased region" description="Polar residues" evidence="1">
    <location>
        <begin position="1"/>
        <end position="24"/>
    </location>
</feature>
<evidence type="ECO:0000313" key="2">
    <source>
        <dbReference type="EMBL" id="KAA0196637.1"/>
    </source>
</evidence>
<dbReference type="AlphaFoldDB" id="A0A6A0H1Z6"/>